<dbReference type="Gene3D" id="1.20.120.520">
    <property type="entry name" value="nmb1532 protein domain like"/>
    <property type="match status" value="1"/>
</dbReference>
<evidence type="ECO:0000313" key="7">
    <source>
        <dbReference type="EMBL" id="AFN74341.1"/>
    </source>
</evidence>
<dbReference type="Pfam" id="PF04405">
    <property type="entry name" value="ScdA_N"/>
    <property type="match status" value="1"/>
</dbReference>
<dbReference type="EMBL" id="CP003557">
    <property type="protein sequence ID" value="AFN74341.1"/>
    <property type="molecule type" value="Genomic_DNA"/>
</dbReference>
<keyword evidence="2" id="KW-0963">Cytoplasm</keyword>
<evidence type="ECO:0000256" key="1">
    <source>
        <dbReference type="ARBA" id="ARBA00004496"/>
    </source>
</evidence>
<name>I7A335_MELRP</name>
<feature type="domain" description="Hemerythrin-like" evidence="6">
    <location>
        <begin position="83"/>
        <end position="233"/>
    </location>
</feature>
<dbReference type="InterPro" id="IPR019903">
    <property type="entry name" value="RIC_family"/>
</dbReference>
<keyword evidence="8" id="KW-1185">Reference proteome</keyword>
<dbReference type="PATRIC" id="fig|1191523.3.peg.1166"/>
<dbReference type="NCBIfam" id="TIGR03652">
    <property type="entry name" value="FeS_repair_RIC"/>
    <property type="match status" value="1"/>
</dbReference>
<dbReference type="PANTHER" id="PTHR36438:SF1">
    <property type="entry name" value="IRON-SULFUR CLUSTER REPAIR PROTEIN YTFE"/>
    <property type="match status" value="1"/>
</dbReference>
<dbReference type="Proteomes" id="UP000009011">
    <property type="component" value="Chromosome"/>
</dbReference>
<dbReference type="GO" id="GO:0046872">
    <property type="term" value="F:metal ion binding"/>
    <property type="evidence" value="ECO:0007669"/>
    <property type="project" value="UniProtKB-KW"/>
</dbReference>
<evidence type="ECO:0000256" key="2">
    <source>
        <dbReference type="ARBA" id="ARBA00022490"/>
    </source>
</evidence>
<evidence type="ECO:0000256" key="4">
    <source>
        <dbReference type="ARBA" id="ARBA00023004"/>
    </source>
</evidence>
<dbReference type="InterPro" id="IPR012312">
    <property type="entry name" value="Hemerythrin-like"/>
</dbReference>
<evidence type="ECO:0000256" key="3">
    <source>
        <dbReference type="ARBA" id="ARBA00022723"/>
    </source>
</evidence>
<comment type="subcellular location">
    <subcellularLocation>
        <location evidence="1">Cytoplasm</location>
    </subcellularLocation>
</comment>
<evidence type="ECO:0000256" key="5">
    <source>
        <dbReference type="SAM" id="Coils"/>
    </source>
</evidence>
<dbReference type="PANTHER" id="PTHR36438">
    <property type="entry name" value="IRON-SULFUR CLUSTER REPAIR PROTEIN YTFE"/>
    <property type="match status" value="1"/>
</dbReference>
<feature type="coiled-coil region" evidence="5">
    <location>
        <begin position="43"/>
        <end position="70"/>
    </location>
</feature>
<dbReference type="eggNOG" id="COG2846">
    <property type="taxonomic scope" value="Bacteria"/>
</dbReference>
<reference evidence="7 8" key="1">
    <citation type="journal article" date="2013" name="PLoS ONE">
        <title>Genomic analysis of Melioribacter roseus, facultatively anaerobic organotrophic bacterium representing a novel deep lineage within Bacteriodetes/Chlorobi group.</title>
        <authorList>
            <person name="Kadnikov V.V."/>
            <person name="Mardanov A.V."/>
            <person name="Podosokorskaya O.A."/>
            <person name="Gavrilov S.N."/>
            <person name="Kublanov I.V."/>
            <person name="Beletsky A.V."/>
            <person name="Bonch-Osmolovskaya E.A."/>
            <person name="Ravin N.V."/>
        </authorList>
    </citation>
    <scope>NUCLEOTIDE SEQUENCE [LARGE SCALE GENOMIC DNA]</scope>
    <source>
        <strain evidence="8">JCM 17771 / P3M-2</strain>
    </source>
</reference>
<dbReference type="RefSeq" id="WP_014855777.1">
    <property type="nucleotide sequence ID" value="NC_018178.1"/>
</dbReference>
<organism evidence="7 8">
    <name type="scientific">Melioribacter roseus (strain DSM 23840 / JCM 17771 / VKM B-2668 / P3M-2)</name>
    <dbReference type="NCBI Taxonomy" id="1191523"/>
    <lineage>
        <taxon>Bacteria</taxon>
        <taxon>Pseudomonadati</taxon>
        <taxon>Ignavibacteriota</taxon>
        <taxon>Ignavibacteria</taxon>
        <taxon>Ignavibacteriales</taxon>
        <taxon>Melioribacteraceae</taxon>
        <taxon>Melioribacter</taxon>
    </lineage>
</organism>
<evidence type="ECO:0000259" key="6">
    <source>
        <dbReference type="Pfam" id="PF01814"/>
    </source>
</evidence>
<gene>
    <name evidence="7" type="ordered locus">MROS_1102</name>
</gene>
<sequence length="242" mass="27778">MKTEILDFPVGEIVKANIKAAELFEKYSIDFCCGGGKSLKEALDEKKIDRNSFLEELQNLINRKTIQEENFNDFDLDTLCDFIVDKHHGYIRSSVPEIKNLMQKVVNAHGGKYEFLEIIDNLFSELSKELNSHILKEERVLFPLIRYLVNTQRLGEKPKTRGYGTVKSPVSQMIREHDNAGIMIKNIAAATNSYSLPEDACATFSLLYEKLKEFENDLHLHIHLENNILFPKAIELENSLTN</sequence>
<proteinExistence type="predicted"/>
<protein>
    <submittedName>
        <fullName evidence="7">Iron-sulfur cluster repair di-iron protein</fullName>
    </submittedName>
</protein>
<accession>I7A335</accession>
<evidence type="ECO:0000313" key="8">
    <source>
        <dbReference type="Proteomes" id="UP000009011"/>
    </source>
</evidence>
<keyword evidence="5" id="KW-0175">Coiled coil</keyword>
<dbReference type="STRING" id="1191523.MROS_1102"/>
<keyword evidence="4" id="KW-0408">Iron</keyword>
<dbReference type="KEGG" id="mro:MROS_1102"/>
<keyword evidence="3" id="KW-0479">Metal-binding</keyword>
<dbReference type="AlphaFoldDB" id="I7A335"/>
<dbReference type="Pfam" id="PF01814">
    <property type="entry name" value="Hemerythrin"/>
    <property type="match status" value="1"/>
</dbReference>
<dbReference type="OrthoDB" id="9797132at2"/>
<dbReference type="HOGENOM" id="CLU_076075_0_1_10"/>
<dbReference type="GO" id="GO:0005737">
    <property type="term" value="C:cytoplasm"/>
    <property type="evidence" value="ECO:0007669"/>
    <property type="project" value="UniProtKB-SubCell"/>
</dbReference>